<proteinExistence type="predicted"/>
<evidence type="ECO:0008006" key="3">
    <source>
        <dbReference type="Google" id="ProtNLM"/>
    </source>
</evidence>
<dbReference type="EMBL" id="SJPR01000003">
    <property type="protein sequence ID" value="TWT96974.1"/>
    <property type="molecule type" value="Genomic_DNA"/>
</dbReference>
<dbReference type="Proteomes" id="UP000317421">
    <property type="component" value="Unassembled WGS sequence"/>
</dbReference>
<name>A0A5C6AAC6_9BACT</name>
<evidence type="ECO:0000313" key="2">
    <source>
        <dbReference type="Proteomes" id="UP000317421"/>
    </source>
</evidence>
<protein>
    <recommendedName>
        <fullName evidence="3">Lipoprotein</fullName>
    </recommendedName>
</protein>
<comment type="caution">
    <text evidence="1">The sequence shown here is derived from an EMBL/GenBank/DDBJ whole genome shotgun (WGS) entry which is preliminary data.</text>
</comment>
<sequence length="73" mass="7513">MGSTRLRALLVVGSAIGCAAAGGCSDRGLLRGLLAGHLFHDDGDAQRRAHFDGYADRVNAYEGAQAVAAQEGQ</sequence>
<keyword evidence="2" id="KW-1185">Reference proteome</keyword>
<organism evidence="1 2">
    <name type="scientific">Botrimarina colliarenosi</name>
    <dbReference type="NCBI Taxonomy" id="2528001"/>
    <lineage>
        <taxon>Bacteria</taxon>
        <taxon>Pseudomonadati</taxon>
        <taxon>Planctomycetota</taxon>
        <taxon>Planctomycetia</taxon>
        <taxon>Pirellulales</taxon>
        <taxon>Lacipirellulaceae</taxon>
        <taxon>Botrimarina</taxon>
    </lineage>
</organism>
<evidence type="ECO:0000313" key="1">
    <source>
        <dbReference type="EMBL" id="TWT96974.1"/>
    </source>
</evidence>
<dbReference type="RefSeq" id="WP_146445472.1">
    <property type="nucleotide sequence ID" value="NZ_SJPR01000003.1"/>
</dbReference>
<gene>
    <name evidence="1" type="ORF">Pla108_27510</name>
</gene>
<reference evidence="1 2" key="1">
    <citation type="submission" date="2019-02" db="EMBL/GenBank/DDBJ databases">
        <title>Deep-cultivation of Planctomycetes and their phenomic and genomic characterization uncovers novel biology.</title>
        <authorList>
            <person name="Wiegand S."/>
            <person name="Jogler M."/>
            <person name="Boedeker C."/>
            <person name="Pinto D."/>
            <person name="Vollmers J."/>
            <person name="Rivas-Marin E."/>
            <person name="Kohn T."/>
            <person name="Peeters S.H."/>
            <person name="Heuer A."/>
            <person name="Rast P."/>
            <person name="Oberbeckmann S."/>
            <person name="Bunk B."/>
            <person name="Jeske O."/>
            <person name="Meyerdierks A."/>
            <person name="Storesund J.E."/>
            <person name="Kallscheuer N."/>
            <person name="Luecker S."/>
            <person name="Lage O.M."/>
            <person name="Pohl T."/>
            <person name="Merkel B.J."/>
            <person name="Hornburger P."/>
            <person name="Mueller R.-W."/>
            <person name="Bruemmer F."/>
            <person name="Labrenz M."/>
            <person name="Spormann A.M."/>
            <person name="Op Den Camp H."/>
            <person name="Overmann J."/>
            <person name="Amann R."/>
            <person name="Jetten M.S.M."/>
            <person name="Mascher T."/>
            <person name="Medema M.H."/>
            <person name="Devos D.P."/>
            <person name="Kaster A.-K."/>
            <person name="Ovreas L."/>
            <person name="Rohde M."/>
            <person name="Galperin M.Y."/>
            <person name="Jogler C."/>
        </authorList>
    </citation>
    <scope>NUCLEOTIDE SEQUENCE [LARGE SCALE GENOMIC DNA]</scope>
    <source>
        <strain evidence="1 2">Pla108</strain>
    </source>
</reference>
<accession>A0A5C6AAC6</accession>
<dbReference type="AlphaFoldDB" id="A0A5C6AAC6"/>
<dbReference type="PROSITE" id="PS51257">
    <property type="entry name" value="PROKAR_LIPOPROTEIN"/>
    <property type="match status" value="1"/>
</dbReference>